<dbReference type="SUPFAM" id="SSF48008">
    <property type="entry name" value="GntR ligand-binding domain-like"/>
    <property type="match status" value="1"/>
</dbReference>
<dbReference type="PROSITE" id="PS50949">
    <property type="entry name" value="HTH_GNTR"/>
    <property type="match status" value="1"/>
</dbReference>
<dbReference type="Gene3D" id="1.20.120.530">
    <property type="entry name" value="GntR ligand-binding domain-like"/>
    <property type="match status" value="1"/>
</dbReference>
<evidence type="ECO:0000313" key="6">
    <source>
        <dbReference type="EMBL" id="MFD1202396.1"/>
    </source>
</evidence>
<protein>
    <submittedName>
        <fullName evidence="6">FadR/GntR family transcriptional regulator</fullName>
    </submittedName>
</protein>
<dbReference type="InterPro" id="IPR008920">
    <property type="entry name" value="TF_FadR/GntR_C"/>
</dbReference>
<gene>
    <name evidence="6" type="ORF">ACFQ3U_10875</name>
</gene>
<dbReference type="Proteomes" id="UP001597181">
    <property type="component" value="Unassembled WGS sequence"/>
</dbReference>
<keyword evidence="7" id="KW-1185">Reference proteome</keyword>
<organism evidence="6 7">
    <name type="scientific">Leucobacter albus</name>
    <dbReference type="NCBI Taxonomy" id="272210"/>
    <lineage>
        <taxon>Bacteria</taxon>
        <taxon>Bacillati</taxon>
        <taxon>Actinomycetota</taxon>
        <taxon>Actinomycetes</taxon>
        <taxon>Micrococcales</taxon>
        <taxon>Microbacteriaceae</taxon>
        <taxon>Leucobacter</taxon>
    </lineage>
</organism>
<dbReference type="EMBL" id="JBHTLY010000004">
    <property type="protein sequence ID" value="MFD1202396.1"/>
    <property type="molecule type" value="Genomic_DNA"/>
</dbReference>
<feature type="compositionally biased region" description="Basic and acidic residues" evidence="4">
    <location>
        <begin position="248"/>
        <end position="299"/>
    </location>
</feature>
<dbReference type="SMART" id="SM00895">
    <property type="entry name" value="FCD"/>
    <property type="match status" value="1"/>
</dbReference>
<feature type="region of interest" description="Disordered" evidence="4">
    <location>
        <begin position="224"/>
        <end position="299"/>
    </location>
</feature>
<dbReference type="RefSeq" id="WP_343960875.1">
    <property type="nucleotide sequence ID" value="NZ_BAAAKZ010000010.1"/>
</dbReference>
<dbReference type="SUPFAM" id="SSF46785">
    <property type="entry name" value="Winged helix' DNA-binding domain"/>
    <property type="match status" value="1"/>
</dbReference>
<dbReference type="SMART" id="SM00345">
    <property type="entry name" value="HTH_GNTR"/>
    <property type="match status" value="1"/>
</dbReference>
<keyword evidence="1" id="KW-0805">Transcription regulation</keyword>
<dbReference type="Gene3D" id="1.10.10.10">
    <property type="entry name" value="Winged helix-like DNA-binding domain superfamily/Winged helix DNA-binding domain"/>
    <property type="match status" value="1"/>
</dbReference>
<evidence type="ECO:0000313" key="7">
    <source>
        <dbReference type="Proteomes" id="UP001597181"/>
    </source>
</evidence>
<keyword evidence="3" id="KW-0804">Transcription</keyword>
<dbReference type="InterPro" id="IPR000524">
    <property type="entry name" value="Tscrpt_reg_HTH_GntR"/>
</dbReference>
<evidence type="ECO:0000256" key="1">
    <source>
        <dbReference type="ARBA" id="ARBA00023015"/>
    </source>
</evidence>
<dbReference type="InterPro" id="IPR036390">
    <property type="entry name" value="WH_DNA-bd_sf"/>
</dbReference>
<evidence type="ECO:0000259" key="5">
    <source>
        <dbReference type="PROSITE" id="PS50949"/>
    </source>
</evidence>
<comment type="caution">
    <text evidence="6">The sequence shown here is derived from an EMBL/GenBank/DDBJ whole genome shotgun (WGS) entry which is preliminary data.</text>
</comment>
<dbReference type="PANTHER" id="PTHR43537:SF47">
    <property type="entry name" value="REGULATORY PROTEIN GNTR HTH"/>
    <property type="match status" value="1"/>
</dbReference>
<keyword evidence="2" id="KW-0238">DNA-binding</keyword>
<dbReference type="InterPro" id="IPR036388">
    <property type="entry name" value="WH-like_DNA-bd_sf"/>
</dbReference>
<dbReference type="InterPro" id="IPR011711">
    <property type="entry name" value="GntR_C"/>
</dbReference>
<reference evidence="7" key="1">
    <citation type="journal article" date="2019" name="Int. J. Syst. Evol. Microbiol.">
        <title>The Global Catalogue of Microorganisms (GCM) 10K type strain sequencing project: providing services to taxonomists for standard genome sequencing and annotation.</title>
        <authorList>
            <consortium name="The Broad Institute Genomics Platform"/>
            <consortium name="The Broad Institute Genome Sequencing Center for Infectious Disease"/>
            <person name="Wu L."/>
            <person name="Ma J."/>
        </authorList>
    </citation>
    <scope>NUCLEOTIDE SEQUENCE [LARGE SCALE GENOMIC DNA]</scope>
    <source>
        <strain evidence="7">CCUG 50213</strain>
    </source>
</reference>
<dbReference type="PANTHER" id="PTHR43537">
    <property type="entry name" value="TRANSCRIPTIONAL REGULATOR, GNTR FAMILY"/>
    <property type="match status" value="1"/>
</dbReference>
<name>A0ABW3TNU9_9MICO</name>
<dbReference type="Pfam" id="PF07729">
    <property type="entry name" value="FCD"/>
    <property type="match status" value="1"/>
</dbReference>
<feature type="domain" description="HTH gntR-type" evidence="5">
    <location>
        <begin position="7"/>
        <end position="75"/>
    </location>
</feature>
<accession>A0ABW3TNU9</accession>
<dbReference type="Pfam" id="PF00392">
    <property type="entry name" value="GntR"/>
    <property type="match status" value="1"/>
</dbReference>
<sequence length="299" mass="32736">MAQVQRSSLADQAADVLLERIRSGEWQLGEKLPGETTLAPQLGVGRSTAREAIRQLAGLGVLTSRQGSGVFVTALDARDDWDLVLRRSDVLAVIEARTAIEAESAELAASRRTPADLRAIRRALETRSIHRDDIAAHVDADTAFHRAIVAAAGNPILLELFDGFTPRIRPAMIEMLRLRGAFGSNDFSGSANHGHHVDLAQAIADRDSAGAAAISRAHLRSLGEALTEPRSATRSGRRHERPRGAAARARELRARGARDSQRRVVHDPRGRALGAHRPERCRQEHDLELLRRRAPPDER</sequence>
<proteinExistence type="predicted"/>
<evidence type="ECO:0000256" key="3">
    <source>
        <dbReference type="ARBA" id="ARBA00023163"/>
    </source>
</evidence>
<evidence type="ECO:0000256" key="2">
    <source>
        <dbReference type="ARBA" id="ARBA00023125"/>
    </source>
</evidence>
<evidence type="ECO:0000256" key="4">
    <source>
        <dbReference type="SAM" id="MobiDB-lite"/>
    </source>
</evidence>
<dbReference type="PRINTS" id="PR00035">
    <property type="entry name" value="HTHGNTR"/>
</dbReference>
<dbReference type="CDD" id="cd07377">
    <property type="entry name" value="WHTH_GntR"/>
    <property type="match status" value="1"/>
</dbReference>